<dbReference type="PANTHER" id="PTHR21682">
    <property type="entry name" value="COILED-COIL DOMAIN-CONTAINING PROTEIN 149"/>
    <property type="match status" value="1"/>
</dbReference>
<reference evidence="6" key="2">
    <citation type="submission" date="2023-11" db="UniProtKB">
        <authorList>
            <consortium name="WormBaseParasite"/>
        </authorList>
    </citation>
    <scope>IDENTIFICATION</scope>
</reference>
<dbReference type="Proteomes" id="UP000050795">
    <property type="component" value="Unassembled WGS sequence"/>
</dbReference>
<dbReference type="WBParaSite" id="TREG1_37990.1">
    <property type="protein sequence ID" value="TREG1_37990.1"/>
    <property type="gene ID" value="TREG1_37990"/>
</dbReference>
<evidence type="ECO:0000256" key="3">
    <source>
        <dbReference type="SAM" id="Coils"/>
    </source>
</evidence>
<name>A0AA85JKH1_TRIRE</name>
<sequence>MAFRKYPAKFVGYATVLNDVYSCFGWIIIFTKQMLEERLHLELENLKTDLTATVQQLDAKTQAVSILNASLEKCKKEKNEFKKMAEQVMNRYQILKRTVMECDNDEYSNHDMMHLSTKQLASLLVESREANKGLEHELMNSKRKIGELQGDIKVLRKQLRDRSLENRSKADTKVCGDDRQSYVTQLEELTFQLSEVKRELSRCLDEKQEIATERDIYRNKCDRLNNELNYILSGDERKIVDIDTLITESKVLKDRIESLEIEKSLALNTVNKYKKLLDRKASKHSSVSSESCITPAASPQHQEKTI</sequence>
<organism evidence="5 6">
    <name type="scientific">Trichobilharzia regenti</name>
    <name type="common">Nasal bird schistosome</name>
    <dbReference type="NCBI Taxonomy" id="157069"/>
    <lineage>
        <taxon>Eukaryota</taxon>
        <taxon>Metazoa</taxon>
        <taxon>Spiralia</taxon>
        <taxon>Lophotrochozoa</taxon>
        <taxon>Platyhelminthes</taxon>
        <taxon>Trematoda</taxon>
        <taxon>Digenea</taxon>
        <taxon>Strigeidida</taxon>
        <taxon>Schistosomatoidea</taxon>
        <taxon>Schistosomatidae</taxon>
        <taxon>Trichobilharzia</taxon>
    </lineage>
</organism>
<reference evidence="5" key="1">
    <citation type="submission" date="2022-06" db="EMBL/GenBank/DDBJ databases">
        <authorList>
            <person name="Berger JAMES D."/>
            <person name="Berger JAMES D."/>
        </authorList>
    </citation>
    <scope>NUCLEOTIDE SEQUENCE [LARGE SCALE GENOMIC DNA]</scope>
</reference>
<proteinExistence type="inferred from homology"/>
<dbReference type="PANTHER" id="PTHR21682:SF2">
    <property type="entry name" value="COILED-COIL DOMAIN-CONTAINING PROTEIN 149"/>
    <property type="match status" value="1"/>
</dbReference>
<dbReference type="Pfam" id="PF09789">
    <property type="entry name" value="CC149"/>
    <property type="match status" value="1"/>
</dbReference>
<accession>A0AA85JKH1</accession>
<dbReference type="AlphaFoldDB" id="A0AA85JKH1"/>
<keyword evidence="5" id="KW-1185">Reference proteome</keyword>
<evidence type="ECO:0000313" key="6">
    <source>
        <dbReference type="WBParaSite" id="TREG1_37990.1"/>
    </source>
</evidence>
<evidence type="ECO:0000256" key="1">
    <source>
        <dbReference type="ARBA" id="ARBA00005872"/>
    </source>
</evidence>
<evidence type="ECO:0000313" key="5">
    <source>
        <dbReference type="Proteomes" id="UP000050795"/>
    </source>
</evidence>
<comment type="similarity">
    <text evidence="1">Belongs to the CCDC149 family.</text>
</comment>
<feature type="coiled-coil region" evidence="3">
    <location>
        <begin position="124"/>
        <end position="262"/>
    </location>
</feature>
<protein>
    <submittedName>
        <fullName evidence="6">Uncharacterized protein</fullName>
    </submittedName>
</protein>
<feature type="region of interest" description="Disordered" evidence="4">
    <location>
        <begin position="287"/>
        <end position="306"/>
    </location>
</feature>
<dbReference type="InterPro" id="IPR019179">
    <property type="entry name" value="CC149"/>
</dbReference>
<evidence type="ECO:0000256" key="4">
    <source>
        <dbReference type="SAM" id="MobiDB-lite"/>
    </source>
</evidence>
<keyword evidence="2 3" id="KW-0175">Coiled coil</keyword>
<evidence type="ECO:0000256" key="2">
    <source>
        <dbReference type="ARBA" id="ARBA00023054"/>
    </source>
</evidence>